<accession>A0A4Z2JAI0</accession>
<dbReference type="AlphaFoldDB" id="A0A4Z2JAI0"/>
<proteinExistence type="predicted"/>
<reference evidence="1 2" key="1">
    <citation type="submission" date="2019-03" db="EMBL/GenBank/DDBJ databases">
        <title>First draft genome of Liparis tanakae, snailfish: a comprehensive survey of snailfish specific genes.</title>
        <authorList>
            <person name="Kim W."/>
            <person name="Song I."/>
            <person name="Jeong J.-H."/>
            <person name="Kim D."/>
            <person name="Kim S."/>
            <person name="Ryu S."/>
            <person name="Song J.Y."/>
            <person name="Lee S.K."/>
        </authorList>
    </citation>
    <scope>NUCLEOTIDE SEQUENCE [LARGE SCALE GENOMIC DNA]</scope>
    <source>
        <tissue evidence="1">Muscle</tissue>
    </source>
</reference>
<organism evidence="1 2">
    <name type="scientific">Liparis tanakae</name>
    <name type="common">Tanaka's snailfish</name>
    <dbReference type="NCBI Taxonomy" id="230148"/>
    <lineage>
        <taxon>Eukaryota</taxon>
        <taxon>Metazoa</taxon>
        <taxon>Chordata</taxon>
        <taxon>Craniata</taxon>
        <taxon>Vertebrata</taxon>
        <taxon>Euteleostomi</taxon>
        <taxon>Actinopterygii</taxon>
        <taxon>Neopterygii</taxon>
        <taxon>Teleostei</taxon>
        <taxon>Neoteleostei</taxon>
        <taxon>Acanthomorphata</taxon>
        <taxon>Eupercaria</taxon>
        <taxon>Perciformes</taxon>
        <taxon>Cottioidei</taxon>
        <taxon>Cottales</taxon>
        <taxon>Liparidae</taxon>
        <taxon>Liparis</taxon>
    </lineage>
</organism>
<keyword evidence="2" id="KW-1185">Reference proteome</keyword>
<gene>
    <name evidence="1" type="ORF">EYF80_002706</name>
</gene>
<comment type="caution">
    <text evidence="1">The sequence shown here is derived from an EMBL/GenBank/DDBJ whole genome shotgun (WGS) entry which is preliminary data.</text>
</comment>
<name>A0A4Z2JAI0_9TELE</name>
<protein>
    <submittedName>
        <fullName evidence="1">Uncharacterized protein</fullName>
    </submittedName>
</protein>
<dbReference type="EMBL" id="SRLO01000012">
    <property type="protein sequence ID" value="TNN86951.1"/>
    <property type="molecule type" value="Genomic_DNA"/>
</dbReference>
<evidence type="ECO:0000313" key="1">
    <source>
        <dbReference type="EMBL" id="TNN86951.1"/>
    </source>
</evidence>
<sequence length="68" mass="7750">MQILALPDLESSAEQQYYFQYSGQFLHRDLDVHTGGSHPENPNKAQIARSDLWSSCFLSKRMSAKCCL</sequence>
<evidence type="ECO:0000313" key="2">
    <source>
        <dbReference type="Proteomes" id="UP000314294"/>
    </source>
</evidence>
<dbReference type="Proteomes" id="UP000314294">
    <property type="component" value="Unassembled WGS sequence"/>
</dbReference>